<protein>
    <recommendedName>
        <fullName evidence="3">DUF2254 domain-containing protein</fullName>
    </recommendedName>
</protein>
<evidence type="ECO:0008006" key="3">
    <source>
        <dbReference type="Google" id="ProtNLM"/>
    </source>
</evidence>
<keyword evidence="1" id="KW-0472">Membrane</keyword>
<name>A0A6M4NM40_VIBAL</name>
<reference evidence="2" key="1">
    <citation type="submission" date="2019-12" db="EMBL/GenBank/DDBJ databases">
        <title>Identification of a novel metallo-beta-lactamase in a foodborne Vibrio alginolyticus isolate from China.</title>
        <authorList>
            <person name="Zheng Z."/>
            <person name="Ye L."/>
            <person name="Chen S."/>
        </authorList>
    </citation>
    <scope>NUCLEOTIDE SEQUENCE</scope>
    <source>
        <strain evidence="2">C1579</strain>
        <plasmid evidence="2">pC1579</plasmid>
    </source>
</reference>
<feature type="transmembrane region" description="Helical" evidence="1">
    <location>
        <begin position="151"/>
        <end position="171"/>
    </location>
</feature>
<geneLocation type="plasmid" evidence="2">
    <name>pC1579</name>
</geneLocation>
<feature type="transmembrane region" description="Helical" evidence="1">
    <location>
        <begin position="46"/>
        <end position="67"/>
    </location>
</feature>
<evidence type="ECO:0000313" key="2">
    <source>
        <dbReference type="EMBL" id="QJR97641.1"/>
    </source>
</evidence>
<keyword evidence="2" id="KW-0614">Plasmid</keyword>
<keyword evidence="1" id="KW-1133">Transmembrane helix</keyword>
<organism evidence="2">
    <name type="scientific">Vibrio alginolyticus</name>
    <dbReference type="NCBI Taxonomy" id="663"/>
    <lineage>
        <taxon>Bacteria</taxon>
        <taxon>Pseudomonadati</taxon>
        <taxon>Pseudomonadota</taxon>
        <taxon>Gammaproteobacteria</taxon>
        <taxon>Vibrionales</taxon>
        <taxon>Vibrionaceae</taxon>
        <taxon>Vibrio</taxon>
    </lineage>
</organism>
<proteinExistence type="predicted"/>
<dbReference type="EMBL" id="MN865127">
    <property type="protein sequence ID" value="QJR97641.1"/>
    <property type="molecule type" value="Genomic_DNA"/>
</dbReference>
<feature type="transmembrane region" description="Helical" evidence="1">
    <location>
        <begin position="79"/>
        <end position="102"/>
    </location>
</feature>
<accession>A0A6M4NM40</accession>
<evidence type="ECO:0000256" key="1">
    <source>
        <dbReference type="SAM" id="Phobius"/>
    </source>
</evidence>
<keyword evidence="1" id="KW-0812">Transmembrane</keyword>
<dbReference type="AlphaFoldDB" id="A0A6M4NM40"/>
<sequence length="740" mass="84361">MTLLILRCKDFFDSKKKGVVRLARLEKARAISFFYSLRNYTLKQKGVLLVLMSLIAFKVSVEASSLLNGEISVEQLKAISLTIGGGLLGFTAIVFSLLLFSLQANLQRLRYLDFYRFSADKQILGYLLFCLIISLSIIVTSLFIVDGYSGQYATLMLWAVVLFIFLLFFSYKRSIQLINPIEQVELIASEVSSNLGRWGKAIERKIRTEDPPTIESLTNKNFNSQRWELCKSNPMHQQSVINSIDSLCAMTKVYTELNDYIVARNTLKKVVYIIDKYIQFRQNTFIEGSPYMRTSIESEPVFDHVLSKIAYSASEAIKANDKEWVDICFDVYSQLAQVLNFYNVQHGYRLGQQIDYAIHYFTSSVKDSIHLKNNDVMINASSAVGRLATGLLETASHDNIQPLDESLRLLGSLSIANGDITVINDVMRRYGDIVFLLILNEDSKVETAIQSISKSIHSLGRLYLNQEKMTSFDLGIVNGFYGFGENSLSDRLAKQASILSSEPDKYRSLVTSLIKGICLWLKLTFNDRGELYKLDQKKNLVLFHYLYSLSETMLKILLELTDEKTDCQLRYDVYEVVNREIIALCEIREDKEVLRRIDTYGFMSSLFNLHHLIDSSDTISFLVDNILKVGFNAASINCDHGLLAKSICASAIISVNNESSQYRGLIDKKINEFSGNHKVFTNALTRLEYLGMLGRFEKERRINSYSHCAIETFCNNHLTNELREEIKYSIEAIKLNINDK</sequence>
<feature type="transmembrane region" description="Helical" evidence="1">
    <location>
        <begin position="123"/>
        <end position="145"/>
    </location>
</feature>